<dbReference type="InterPro" id="IPR001179">
    <property type="entry name" value="PPIase_FKBP_dom"/>
</dbReference>
<dbReference type="Gene3D" id="3.10.50.40">
    <property type="match status" value="1"/>
</dbReference>
<organism evidence="9 10">
    <name type="scientific">Abditibacterium utsteinense</name>
    <dbReference type="NCBI Taxonomy" id="1960156"/>
    <lineage>
        <taxon>Bacteria</taxon>
        <taxon>Pseudomonadati</taxon>
        <taxon>Abditibacteriota</taxon>
        <taxon>Abditibacteriia</taxon>
        <taxon>Abditibacteriales</taxon>
        <taxon>Abditibacteriaceae</taxon>
        <taxon>Abditibacterium</taxon>
    </lineage>
</organism>
<feature type="signal peptide" evidence="7">
    <location>
        <begin position="1"/>
        <end position="22"/>
    </location>
</feature>
<comment type="caution">
    <text evidence="9">The sequence shown here is derived from an EMBL/GenBank/DDBJ whole genome shotgun (WGS) entry which is preliminary data.</text>
</comment>
<dbReference type="AlphaFoldDB" id="A0A2S8SSL6"/>
<dbReference type="PANTHER" id="PTHR43811">
    <property type="entry name" value="FKBP-TYPE PEPTIDYL-PROLYL CIS-TRANS ISOMERASE FKPA"/>
    <property type="match status" value="1"/>
</dbReference>
<evidence type="ECO:0000256" key="6">
    <source>
        <dbReference type="RuleBase" id="RU003915"/>
    </source>
</evidence>
<dbReference type="OrthoDB" id="25996at2"/>
<dbReference type="RefSeq" id="WP_105483964.1">
    <property type="nucleotide sequence ID" value="NZ_NIGF01000009.1"/>
</dbReference>
<comment type="catalytic activity">
    <reaction evidence="1 5 6">
        <text>[protein]-peptidylproline (omega=180) = [protein]-peptidylproline (omega=0)</text>
        <dbReference type="Rhea" id="RHEA:16237"/>
        <dbReference type="Rhea" id="RHEA-COMP:10747"/>
        <dbReference type="Rhea" id="RHEA-COMP:10748"/>
        <dbReference type="ChEBI" id="CHEBI:83833"/>
        <dbReference type="ChEBI" id="CHEBI:83834"/>
        <dbReference type="EC" id="5.2.1.8"/>
    </reaction>
</comment>
<evidence type="ECO:0000256" key="3">
    <source>
        <dbReference type="ARBA" id="ARBA00023110"/>
    </source>
</evidence>
<keyword evidence="7" id="KW-0732">Signal</keyword>
<evidence type="ECO:0000256" key="7">
    <source>
        <dbReference type="SAM" id="SignalP"/>
    </source>
</evidence>
<evidence type="ECO:0000256" key="5">
    <source>
        <dbReference type="PROSITE-ProRule" id="PRU00277"/>
    </source>
</evidence>
<dbReference type="FunFam" id="3.10.50.40:FF:000006">
    <property type="entry name" value="Peptidyl-prolyl cis-trans isomerase"/>
    <property type="match status" value="1"/>
</dbReference>
<comment type="similarity">
    <text evidence="2 6">Belongs to the FKBP-type PPIase family.</text>
</comment>
<protein>
    <recommendedName>
        <fullName evidence="6">Peptidyl-prolyl cis-trans isomerase</fullName>
        <ecNumber evidence="6">5.2.1.8</ecNumber>
    </recommendedName>
</protein>
<dbReference type="PROSITE" id="PS50059">
    <property type="entry name" value="FKBP_PPIASE"/>
    <property type="match status" value="1"/>
</dbReference>
<accession>A0A2S8SSL6</accession>
<reference evidence="9 10" key="1">
    <citation type="journal article" date="2018" name="Syst. Appl. Microbiol.">
        <title>Abditibacterium utsteinense sp. nov., the first cultivated member of candidate phylum FBP, isolated from ice-free Antarctic soil samples.</title>
        <authorList>
            <person name="Tahon G."/>
            <person name="Tytgat B."/>
            <person name="Lebbe L."/>
            <person name="Carlier A."/>
            <person name="Willems A."/>
        </authorList>
    </citation>
    <scope>NUCLEOTIDE SEQUENCE [LARGE SCALE GENOMIC DNA]</scope>
    <source>
        <strain evidence="9 10">LMG 29911</strain>
    </source>
</reference>
<dbReference type="Pfam" id="PF00254">
    <property type="entry name" value="FKBP_C"/>
    <property type="match status" value="1"/>
</dbReference>
<dbReference type="PANTHER" id="PTHR43811:SF19">
    <property type="entry name" value="39 KDA FK506-BINDING NUCLEAR PROTEIN"/>
    <property type="match status" value="1"/>
</dbReference>
<dbReference type="SUPFAM" id="SSF54534">
    <property type="entry name" value="FKBP-like"/>
    <property type="match status" value="1"/>
</dbReference>
<evidence type="ECO:0000256" key="2">
    <source>
        <dbReference type="ARBA" id="ARBA00006577"/>
    </source>
</evidence>
<dbReference type="EC" id="5.2.1.8" evidence="6"/>
<name>A0A2S8SSL6_9BACT</name>
<evidence type="ECO:0000256" key="1">
    <source>
        <dbReference type="ARBA" id="ARBA00000971"/>
    </source>
</evidence>
<evidence type="ECO:0000256" key="4">
    <source>
        <dbReference type="ARBA" id="ARBA00023235"/>
    </source>
</evidence>
<feature type="chain" id="PRO_5015534846" description="Peptidyl-prolyl cis-trans isomerase" evidence="7">
    <location>
        <begin position="23"/>
        <end position="149"/>
    </location>
</feature>
<gene>
    <name evidence="9" type="ORF">B1R32_109125</name>
</gene>
<dbReference type="InterPro" id="IPR046357">
    <property type="entry name" value="PPIase_dom_sf"/>
</dbReference>
<evidence type="ECO:0000259" key="8">
    <source>
        <dbReference type="PROSITE" id="PS50059"/>
    </source>
</evidence>
<keyword evidence="3 5" id="KW-0697">Rotamase</keyword>
<dbReference type="Proteomes" id="UP000237684">
    <property type="component" value="Unassembled WGS sequence"/>
</dbReference>
<feature type="domain" description="PPIase FKBP-type" evidence="8">
    <location>
        <begin position="61"/>
        <end position="149"/>
    </location>
</feature>
<evidence type="ECO:0000313" key="9">
    <source>
        <dbReference type="EMBL" id="PQV63785.1"/>
    </source>
</evidence>
<proteinExistence type="inferred from homology"/>
<dbReference type="EMBL" id="NIGF01000009">
    <property type="protein sequence ID" value="PQV63785.1"/>
    <property type="molecule type" value="Genomic_DNA"/>
</dbReference>
<sequence>MKKILIPAALLLGFGTLSLAHAAPQKIKKTMKKMASKVVTKPSGLKIQDLRIGKGKPAKSGQTVTVNYRGTLSNGTVFDQSYGKAPLSFPLGAGQVIKGWDEGVAGMREGGKRKLIIPAKLGYGETGTPGGPIPPNATLVFQVELLKAG</sequence>
<evidence type="ECO:0000313" key="10">
    <source>
        <dbReference type="Proteomes" id="UP000237684"/>
    </source>
</evidence>
<keyword evidence="10" id="KW-1185">Reference proteome</keyword>
<keyword evidence="4 5" id="KW-0413">Isomerase</keyword>
<dbReference type="InParanoid" id="A0A2S8SSL6"/>
<dbReference type="GO" id="GO:0003755">
    <property type="term" value="F:peptidyl-prolyl cis-trans isomerase activity"/>
    <property type="evidence" value="ECO:0007669"/>
    <property type="project" value="UniProtKB-UniRule"/>
</dbReference>